<dbReference type="InterPro" id="IPR008241">
    <property type="entry name" value="Isochorismate_pyruvate-lyase"/>
</dbReference>
<dbReference type="PIRSF" id="PIRSF029775">
    <property type="entry name" value="Isochor_pyr_lyas"/>
    <property type="match status" value="1"/>
</dbReference>
<evidence type="ECO:0000259" key="3">
    <source>
        <dbReference type="PROSITE" id="PS51168"/>
    </source>
</evidence>
<keyword evidence="5" id="KW-1185">Reference proteome</keyword>
<evidence type="ECO:0000256" key="1">
    <source>
        <dbReference type="ARBA" id="ARBA00023235"/>
    </source>
</evidence>
<dbReference type="PROSITE" id="PS51168">
    <property type="entry name" value="CHORISMATE_MUT_2"/>
    <property type="match status" value="1"/>
</dbReference>
<dbReference type="Pfam" id="PF01817">
    <property type="entry name" value="CM_2"/>
    <property type="match status" value="1"/>
</dbReference>
<accession>A0AB37UFQ5</accession>
<feature type="binding site" evidence="2">
    <location>
        <position position="31"/>
    </location>
    <ligand>
        <name>substrate</name>
    </ligand>
</feature>
<dbReference type="InterPro" id="IPR051331">
    <property type="entry name" value="Chorismate_mutase-related"/>
</dbReference>
<reference evidence="4 5" key="1">
    <citation type="journal article" date="2019" name="Genome Biol. Evol.">
        <title>Day and night: Metabolic profiles and evolutionary relationships of six axenic non-marine cyanobacteria.</title>
        <authorList>
            <person name="Will S.E."/>
            <person name="Henke P."/>
            <person name="Boedeker C."/>
            <person name="Huang S."/>
            <person name="Brinkmann H."/>
            <person name="Rohde M."/>
            <person name="Jarek M."/>
            <person name="Friedl T."/>
            <person name="Seufert S."/>
            <person name="Schumacher M."/>
            <person name="Overmann J."/>
            <person name="Neumann-Schaal M."/>
            <person name="Petersen J."/>
        </authorList>
    </citation>
    <scope>NUCLEOTIDE SEQUENCE [LARGE SCALE GENOMIC DNA]</scope>
    <source>
        <strain evidence="4 5">SAG 39.79</strain>
    </source>
</reference>
<evidence type="ECO:0000313" key="5">
    <source>
        <dbReference type="Proteomes" id="UP000282574"/>
    </source>
</evidence>
<dbReference type="NCBIfam" id="NF005475">
    <property type="entry name" value="PRK07075.1"/>
    <property type="match status" value="1"/>
</dbReference>
<sequence length="97" mass="11506">MKVPEECLNIHEIRQEIDAIDRQVIELLGQRFTYVKAAAQFKKDADGVKAIDRFNAMLQQRRIWAEEAELNPDAIEKIYRDLVGYFIEEELKHWESK</sequence>
<dbReference type="GO" id="GO:0009697">
    <property type="term" value="P:salicylic acid biosynthetic process"/>
    <property type="evidence" value="ECO:0007669"/>
    <property type="project" value="InterPro"/>
</dbReference>
<feature type="binding site" evidence="2">
    <location>
        <position position="90"/>
    </location>
    <ligand>
        <name>substrate</name>
    </ligand>
</feature>
<dbReference type="Proteomes" id="UP000282574">
    <property type="component" value="Unassembled WGS sequence"/>
</dbReference>
<dbReference type="SMART" id="SM00830">
    <property type="entry name" value="CM_2"/>
    <property type="match status" value="1"/>
</dbReference>
<dbReference type="InterPro" id="IPR036979">
    <property type="entry name" value="CM_dom_sf"/>
</dbReference>
<name>A0AB37UFQ5_9CYAN</name>
<dbReference type="Gene3D" id="1.20.59.10">
    <property type="entry name" value="Chorismate mutase"/>
    <property type="match status" value="1"/>
</dbReference>
<comment type="caution">
    <text evidence="4">The sequence shown here is derived from an EMBL/GenBank/DDBJ whole genome shotgun (WGS) entry which is preliminary data.</text>
</comment>
<evidence type="ECO:0000256" key="2">
    <source>
        <dbReference type="PIRSR" id="PIRSR029775-1"/>
    </source>
</evidence>
<gene>
    <name evidence="4" type="ORF">DSM107010_46080</name>
</gene>
<keyword evidence="1" id="KW-0413">Isomerase</keyword>
<dbReference type="RefSeq" id="WP_015152152.1">
    <property type="nucleotide sequence ID" value="NZ_JAVKZF010000002.1"/>
</dbReference>
<dbReference type="AlphaFoldDB" id="A0AB37UFQ5"/>
<feature type="binding site" evidence="2">
    <location>
        <position position="42"/>
    </location>
    <ligand>
        <name>substrate</name>
    </ligand>
</feature>
<dbReference type="InterPro" id="IPR002701">
    <property type="entry name" value="CM_II_prokaryot"/>
</dbReference>
<dbReference type="SUPFAM" id="SSF48600">
    <property type="entry name" value="Chorismate mutase II"/>
    <property type="match status" value="1"/>
</dbReference>
<dbReference type="EMBL" id="RSCK01000049">
    <property type="protein sequence ID" value="RUT09312.1"/>
    <property type="molecule type" value="Genomic_DNA"/>
</dbReference>
<feature type="binding site" evidence="2">
    <location>
        <position position="14"/>
    </location>
    <ligand>
        <name>substrate</name>
    </ligand>
</feature>
<evidence type="ECO:0000313" key="4">
    <source>
        <dbReference type="EMBL" id="RUT09312.1"/>
    </source>
</evidence>
<feature type="domain" description="Chorismate mutase" evidence="3">
    <location>
        <begin position="4"/>
        <end position="94"/>
    </location>
</feature>
<dbReference type="GO" id="GO:0016835">
    <property type="term" value="F:carbon-oxygen lyase activity"/>
    <property type="evidence" value="ECO:0007669"/>
    <property type="project" value="InterPro"/>
</dbReference>
<dbReference type="GO" id="GO:0004106">
    <property type="term" value="F:chorismate mutase activity"/>
    <property type="evidence" value="ECO:0007669"/>
    <property type="project" value="InterPro"/>
</dbReference>
<dbReference type="InterPro" id="IPR036263">
    <property type="entry name" value="Chorismate_II_sf"/>
</dbReference>
<organism evidence="4 5">
    <name type="scientific">Chroococcidiopsis cubana SAG 39.79</name>
    <dbReference type="NCBI Taxonomy" id="388085"/>
    <lineage>
        <taxon>Bacteria</taxon>
        <taxon>Bacillati</taxon>
        <taxon>Cyanobacteriota</taxon>
        <taxon>Cyanophyceae</taxon>
        <taxon>Chroococcidiopsidales</taxon>
        <taxon>Chroococcidiopsidaceae</taxon>
        <taxon>Chroococcidiopsis</taxon>
    </lineage>
</organism>
<dbReference type="PANTHER" id="PTHR38041:SF1">
    <property type="entry name" value="CHORISMATE MUTASE"/>
    <property type="match status" value="1"/>
</dbReference>
<dbReference type="PANTHER" id="PTHR38041">
    <property type="entry name" value="CHORISMATE MUTASE"/>
    <property type="match status" value="1"/>
</dbReference>
<protein>
    <recommendedName>
        <fullName evidence="3">Chorismate mutase domain-containing protein</fullName>
    </recommendedName>
</protein>
<proteinExistence type="predicted"/>
<dbReference type="GO" id="GO:0046417">
    <property type="term" value="P:chorismate metabolic process"/>
    <property type="evidence" value="ECO:0007669"/>
    <property type="project" value="InterPro"/>
</dbReference>